<evidence type="ECO:0000256" key="3">
    <source>
        <dbReference type="RuleBase" id="RU003476"/>
    </source>
</evidence>
<dbReference type="PROSITE" id="PS51462">
    <property type="entry name" value="NUDIX"/>
    <property type="match status" value="1"/>
</dbReference>
<dbReference type="PRINTS" id="PR00502">
    <property type="entry name" value="NUDIXFAMILY"/>
</dbReference>
<comment type="similarity">
    <text evidence="3">Belongs to the Nudix hydrolase family.</text>
</comment>
<evidence type="ECO:0000256" key="1">
    <source>
        <dbReference type="ARBA" id="ARBA00001946"/>
    </source>
</evidence>
<dbReference type="InterPro" id="IPR000086">
    <property type="entry name" value="NUDIX_hydrolase_dom"/>
</dbReference>
<dbReference type="InterPro" id="IPR020476">
    <property type="entry name" value="Nudix_hydrolase"/>
</dbReference>
<evidence type="ECO:0000313" key="6">
    <source>
        <dbReference type="Proteomes" id="UP001282284"/>
    </source>
</evidence>
<dbReference type="Proteomes" id="UP001282284">
    <property type="component" value="Unassembled WGS sequence"/>
</dbReference>
<dbReference type="InterPro" id="IPR015797">
    <property type="entry name" value="NUDIX_hydrolase-like_dom_sf"/>
</dbReference>
<dbReference type="CDD" id="cd03424">
    <property type="entry name" value="NUDIX_ADPRase_Nudt5_UGPPase_Nudt14"/>
    <property type="match status" value="1"/>
</dbReference>
<dbReference type="PANTHER" id="PTHR11839">
    <property type="entry name" value="UDP/ADP-SUGAR PYROPHOSPHATASE"/>
    <property type="match status" value="1"/>
</dbReference>
<dbReference type="PROSITE" id="PS00893">
    <property type="entry name" value="NUDIX_BOX"/>
    <property type="match status" value="1"/>
</dbReference>
<protein>
    <submittedName>
        <fullName evidence="5">NUDIX hydrolase</fullName>
        <ecNumber evidence="5">3.6.-.-</ecNumber>
    </submittedName>
</protein>
<organism evidence="5 6">
    <name type="scientific">Sporosarcina saromensis</name>
    <dbReference type="NCBI Taxonomy" id="359365"/>
    <lineage>
        <taxon>Bacteria</taxon>
        <taxon>Bacillati</taxon>
        <taxon>Bacillota</taxon>
        <taxon>Bacilli</taxon>
        <taxon>Bacillales</taxon>
        <taxon>Caryophanaceae</taxon>
        <taxon>Sporosarcina</taxon>
    </lineage>
</organism>
<comment type="caution">
    <text evidence="5">The sequence shown here is derived from an EMBL/GenBank/DDBJ whole genome shotgun (WGS) entry which is preliminary data.</text>
</comment>
<dbReference type="PANTHER" id="PTHR11839:SF18">
    <property type="entry name" value="NUDIX HYDROLASE DOMAIN-CONTAINING PROTEIN"/>
    <property type="match status" value="1"/>
</dbReference>
<evidence type="ECO:0000259" key="4">
    <source>
        <dbReference type="PROSITE" id="PS51462"/>
    </source>
</evidence>
<dbReference type="GO" id="GO:0016787">
    <property type="term" value="F:hydrolase activity"/>
    <property type="evidence" value="ECO:0007669"/>
    <property type="project" value="UniProtKB-KW"/>
</dbReference>
<keyword evidence="2 3" id="KW-0378">Hydrolase</keyword>
<proteinExistence type="inferred from homology"/>
<dbReference type="InterPro" id="IPR020084">
    <property type="entry name" value="NUDIX_hydrolase_CS"/>
</dbReference>
<reference evidence="5 6" key="1">
    <citation type="submission" date="2023-06" db="EMBL/GenBank/DDBJ databases">
        <title>Sporosarcina sp. nov., isolated from Korean traditional fermented seafood 'Jeotgal'.</title>
        <authorList>
            <person name="Yang A.I."/>
            <person name="Shin N.-R."/>
        </authorList>
    </citation>
    <scope>NUCLEOTIDE SEQUENCE [LARGE SCALE GENOMIC DNA]</scope>
    <source>
        <strain evidence="5 6">KCTC13119</strain>
    </source>
</reference>
<keyword evidence="6" id="KW-1185">Reference proteome</keyword>
<feature type="domain" description="Nudix hydrolase" evidence="4">
    <location>
        <begin position="40"/>
        <end position="170"/>
    </location>
</feature>
<gene>
    <name evidence="5" type="ORF">QT711_02345</name>
</gene>
<dbReference type="EMBL" id="JAUBDI010000001">
    <property type="protein sequence ID" value="MDW0112009.1"/>
    <property type="molecule type" value="Genomic_DNA"/>
</dbReference>
<dbReference type="Gene3D" id="3.90.79.10">
    <property type="entry name" value="Nucleoside Triphosphate Pyrophosphohydrolase"/>
    <property type="match status" value="1"/>
</dbReference>
<accession>A0ABU4G4U7</accession>
<evidence type="ECO:0000256" key="2">
    <source>
        <dbReference type="ARBA" id="ARBA00022801"/>
    </source>
</evidence>
<evidence type="ECO:0000313" key="5">
    <source>
        <dbReference type="EMBL" id="MDW0112009.1"/>
    </source>
</evidence>
<dbReference type="RefSeq" id="WP_317941876.1">
    <property type="nucleotide sequence ID" value="NZ_JAUBDI010000001.1"/>
</dbReference>
<dbReference type="Pfam" id="PF00293">
    <property type="entry name" value="NUDIX"/>
    <property type="match status" value="1"/>
</dbReference>
<name>A0ABU4G4U7_9BACL</name>
<sequence length="191" mass="22339">MKKWEVLNSENVYQSPFGNLRRDTCQMPDGTIIQDYYVNEYADWVNAIVLTKENDIILVEQYRHPGGDIFLEIPAGKVEEGETYAEGIVRELREETGYVSMQQPILLGEFLVNPATQTNKVITFLIKDAYYAFEQDLDETEVIDVKRYPFESVEKMIRERQITQLFSVSAYYLAKNYIEMNKGTQQEEKVY</sequence>
<dbReference type="EC" id="3.6.-.-" evidence="5"/>
<comment type="cofactor">
    <cofactor evidence="1">
        <name>Mg(2+)</name>
        <dbReference type="ChEBI" id="CHEBI:18420"/>
    </cofactor>
</comment>
<dbReference type="SUPFAM" id="SSF55811">
    <property type="entry name" value="Nudix"/>
    <property type="match status" value="1"/>
</dbReference>